<keyword evidence="2" id="KW-0964">Secreted</keyword>
<comment type="subcellular location">
    <subcellularLocation>
        <location evidence="1">Secreted</location>
    </subcellularLocation>
</comment>
<dbReference type="HOGENOM" id="CLU_031076_0_1_3"/>
<evidence type="ECO:0000256" key="1">
    <source>
        <dbReference type="ARBA" id="ARBA00004613"/>
    </source>
</evidence>
<dbReference type="eggNOG" id="COG3391">
    <property type="taxonomic scope" value="Bacteria"/>
</dbReference>
<dbReference type="KEGG" id="amr:AM1_1072"/>
<dbReference type="PANTHER" id="PTHR10009">
    <property type="entry name" value="PROTEIN YELLOW-RELATED"/>
    <property type="match status" value="1"/>
</dbReference>
<dbReference type="Pfam" id="PF03022">
    <property type="entry name" value="MRJP"/>
    <property type="match status" value="1"/>
</dbReference>
<accession>B0C1U5</accession>
<dbReference type="GO" id="GO:0005576">
    <property type="term" value="C:extracellular region"/>
    <property type="evidence" value="ECO:0007669"/>
    <property type="project" value="UniProtKB-SubCell"/>
</dbReference>
<dbReference type="PANTHER" id="PTHR10009:SF18">
    <property type="entry name" value="PROTEIN YELLOW-LIKE PROTEIN"/>
    <property type="match status" value="1"/>
</dbReference>
<dbReference type="InterPro" id="IPR017996">
    <property type="entry name" value="MRJP/yellow-related"/>
</dbReference>
<gene>
    <name evidence="3" type="ordered locus">AM1_1072</name>
</gene>
<dbReference type="RefSeq" id="WP_012161668.1">
    <property type="nucleotide sequence ID" value="NC_009925.1"/>
</dbReference>
<evidence type="ECO:0008006" key="5">
    <source>
        <dbReference type="Google" id="ProtNLM"/>
    </source>
</evidence>
<reference evidence="3 4" key="1">
    <citation type="journal article" date="2008" name="Proc. Natl. Acad. Sci. U.S.A.">
        <title>Niche adaptation and genome expansion in the chlorophyll d-producing cyanobacterium Acaryochloris marina.</title>
        <authorList>
            <person name="Swingley W.D."/>
            <person name="Chen M."/>
            <person name="Cheung P.C."/>
            <person name="Conrad A.L."/>
            <person name="Dejesa L.C."/>
            <person name="Hao J."/>
            <person name="Honchak B.M."/>
            <person name="Karbach L.E."/>
            <person name="Kurdoglu A."/>
            <person name="Lahiri S."/>
            <person name="Mastrian S.D."/>
            <person name="Miyashita H."/>
            <person name="Page L."/>
            <person name="Ramakrishna P."/>
            <person name="Satoh S."/>
            <person name="Sattley W.M."/>
            <person name="Shimada Y."/>
            <person name="Taylor H.L."/>
            <person name="Tomo T."/>
            <person name="Tsuchiya T."/>
            <person name="Wang Z.T."/>
            <person name="Raymond J."/>
            <person name="Mimuro M."/>
            <person name="Blankenship R.E."/>
            <person name="Touchman J.W."/>
        </authorList>
    </citation>
    <scope>NUCLEOTIDE SEQUENCE [LARGE SCALE GENOMIC DNA]</scope>
    <source>
        <strain evidence="4">MBIC 11017</strain>
    </source>
</reference>
<dbReference type="Gene3D" id="2.120.10.30">
    <property type="entry name" value="TolB, C-terminal domain"/>
    <property type="match status" value="1"/>
</dbReference>
<organism evidence="3 4">
    <name type="scientific">Acaryochloris marina (strain MBIC 11017)</name>
    <dbReference type="NCBI Taxonomy" id="329726"/>
    <lineage>
        <taxon>Bacteria</taxon>
        <taxon>Bacillati</taxon>
        <taxon>Cyanobacteriota</taxon>
        <taxon>Cyanophyceae</taxon>
        <taxon>Acaryochloridales</taxon>
        <taxon>Acaryochloridaceae</taxon>
        <taxon>Acaryochloris</taxon>
    </lineage>
</organism>
<name>B0C1U5_ACAM1</name>
<dbReference type="SUPFAM" id="SSF101898">
    <property type="entry name" value="NHL repeat"/>
    <property type="match status" value="1"/>
</dbReference>
<sequence>MNWPNLSLSRRQVAIAVCTCLVLIGFHFHSPHGASAKSSTNQLEIVAELTQGAEVGNIAVTADKRIFCSVHSFFGNQNRAIEVLDQRNWQIYPNSDWGKAPDASPPNWSGLNNTLGIQADGRGNIWFLDNPNPAFPTGRLIAWDTRRNELHQVIYLPPPVITENAFLNDFAVDAKHEAIYIADTAGGPDAALIVVDLKTGLARRVLQGSPNTVPEDIDIEIDGRVISLGETPARIGVNPITIDPAYQWVYFGAMNGRSLFRIRTSDLLNQSLDEQQLKQKVQRYGDKPISDGITADSAGNIYITDITANAIGVTNAAGKYQILYQDDQKLSWPDGLAIGPDGYVYGTVNQLHKSPSLNGGNNDAIAPFLIVRFPALAPSSVGR</sequence>
<dbReference type="AlphaFoldDB" id="B0C1U5"/>
<dbReference type="EMBL" id="CP000828">
    <property type="protein sequence ID" value="ABW26111.1"/>
    <property type="molecule type" value="Genomic_DNA"/>
</dbReference>
<dbReference type="OrthoDB" id="9797664at2"/>
<evidence type="ECO:0000256" key="2">
    <source>
        <dbReference type="ARBA" id="ARBA00022525"/>
    </source>
</evidence>
<dbReference type="Proteomes" id="UP000000268">
    <property type="component" value="Chromosome"/>
</dbReference>
<evidence type="ECO:0000313" key="3">
    <source>
        <dbReference type="EMBL" id="ABW26111.1"/>
    </source>
</evidence>
<dbReference type="InterPro" id="IPR011042">
    <property type="entry name" value="6-blade_b-propeller_TolB-like"/>
</dbReference>
<keyword evidence="4" id="KW-1185">Reference proteome</keyword>
<protein>
    <recommendedName>
        <fullName evidence="5">Major royal jelly protein</fullName>
    </recommendedName>
</protein>
<proteinExistence type="predicted"/>
<evidence type="ECO:0000313" key="4">
    <source>
        <dbReference type="Proteomes" id="UP000000268"/>
    </source>
</evidence>